<feature type="transmembrane region" description="Helical" evidence="5">
    <location>
        <begin position="38"/>
        <end position="60"/>
    </location>
</feature>
<dbReference type="GO" id="GO:0005615">
    <property type="term" value="C:extracellular space"/>
    <property type="evidence" value="ECO:0007669"/>
    <property type="project" value="UniProtKB-KW"/>
</dbReference>
<evidence type="ECO:0000313" key="8">
    <source>
        <dbReference type="Proteomes" id="UP001233172"/>
    </source>
</evidence>
<evidence type="ECO:0000256" key="1">
    <source>
        <dbReference type="ARBA" id="ARBA00004370"/>
    </source>
</evidence>
<evidence type="ECO:0000259" key="6">
    <source>
        <dbReference type="PROSITE" id="PS50049"/>
    </source>
</evidence>
<reference evidence="7" key="2">
    <citation type="submission" date="2023-04" db="EMBL/GenBank/DDBJ databases">
        <authorList>
            <person name="Bu L."/>
            <person name="Lu L."/>
            <person name="Laidemitt M.R."/>
            <person name="Zhang S.M."/>
            <person name="Mutuku M."/>
            <person name="Mkoji G."/>
            <person name="Steinauer M."/>
            <person name="Loker E.S."/>
        </authorList>
    </citation>
    <scope>NUCLEOTIDE SEQUENCE</scope>
    <source>
        <strain evidence="7">KasaAsao</strain>
        <tissue evidence="7">Whole Snail</tissue>
    </source>
</reference>
<dbReference type="PANTHER" id="PTHR11471:SF57">
    <property type="entry name" value="CD154"/>
    <property type="match status" value="1"/>
</dbReference>
<dbReference type="AlphaFoldDB" id="A0AAD8FEM7"/>
<dbReference type="GO" id="GO:0006955">
    <property type="term" value="P:immune response"/>
    <property type="evidence" value="ECO:0007669"/>
    <property type="project" value="InterPro"/>
</dbReference>
<dbReference type="Pfam" id="PF00229">
    <property type="entry name" value="TNF"/>
    <property type="match status" value="1"/>
</dbReference>
<dbReference type="InterPro" id="IPR008983">
    <property type="entry name" value="Tumour_necrosis_fac-like_dom"/>
</dbReference>
<comment type="similarity">
    <text evidence="2">Belongs to the tumor necrosis factor family.</text>
</comment>
<evidence type="ECO:0000313" key="7">
    <source>
        <dbReference type="EMBL" id="KAK0061053.1"/>
    </source>
</evidence>
<gene>
    <name evidence="7" type="ORF">Bpfe_009581</name>
</gene>
<dbReference type="GO" id="GO:0005125">
    <property type="term" value="F:cytokine activity"/>
    <property type="evidence" value="ECO:0007669"/>
    <property type="project" value="UniProtKB-KW"/>
</dbReference>
<protein>
    <submittedName>
        <fullName evidence="7">Tumor necrosis factor ligand superfamily member 6</fullName>
    </submittedName>
</protein>
<dbReference type="Gene3D" id="2.60.120.40">
    <property type="match status" value="1"/>
</dbReference>
<keyword evidence="5" id="KW-0812">Transmembrane</keyword>
<dbReference type="GO" id="GO:0016020">
    <property type="term" value="C:membrane"/>
    <property type="evidence" value="ECO:0007669"/>
    <property type="project" value="UniProtKB-SubCell"/>
</dbReference>
<dbReference type="GO" id="GO:0005164">
    <property type="term" value="F:tumor necrosis factor receptor binding"/>
    <property type="evidence" value="ECO:0007669"/>
    <property type="project" value="InterPro"/>
</dbReference>
<accession>A0AAD8FEM7</accession>
<keyword evidence="4 5" id="KW-0472">Membrane</keyword>
<name>A0AAD8FEM7_BIOPF</name>
<keyword evidence="8" id="KW-1185">Reference proteome</keyword>
<evidence type="ECO:0000256" key="3">
    <source>
        <dbReference type="ARBA" id="ARBA00022514"/>
    </source>
</evidence>
<evidence type="ECO:0000256" key="2">
    <source>
        <dbReference type="ARBA" id="ARBA00008670"/>
    </source>
</evidence>
<keyword evidence="5" id="KW-1133">Transmembrane helix</keyword>
<dbReference type="SMART" id="SM00207">
    <property type="entry name" value="TNF"/>
    <property type="match status" value="1"/>
</dbReference>
<comment type="subcellular location">
    <subcellularLocation>
        <location evidence="1">Membrane</location>
    </subcellularLocation>
</comment>
<keyword evidence="3" id="KW-0202">Cytokine</keyword>
<dbReference type="PROSITE" id="PS50049">
    <property type="entry name" value="THD_2"/>
    <property type="match status" value="1"/>
</dbReference>
<evidence type="ECO:0000256" key="5">
    <source>
        <dbReference type="SAM" id="Phobius"/>
    </source>
</evidence>
<dbReference type="InterPro" id="IPR006052">
    <property type="entry name" value="TNF_dom"/>
</dbReference>
<organism evidence="7 8">
    <name type="scientific">Biomphalaria pfeifferi</name>
    <name type="common">Bloodfluke planorb</name>
    <name type="synonym">Freshwater snail</name>
    <dbReference type="NCBI Taxonomy" id="112525"/>
    <lineage>
        <taxon>Eukaryota</taxon>
        <taxon>Metazoa</taxon>
        <taxon>Spiralia</taxon>
        <taxon>Lophotrochozoa</taxon>
        <taxon>Mollusca</taxon>
        <taxon>Gastropoda</taxon>
        <taxon>Heterobranchia</taxon>
        <taxon>Euthyneura</taxon>
        <taxon>Panpulmonata</taxon>
        <taxon>Hygrophila</taxon>
        <taxon>Lymnaeoidea</taxon>
        <taxon>Planorbidae</taxon>
        <taxon>Biomphalaria</taxon>
    </lineage>
</organism>
<dbReference type="SUPFAM" id="SSF49842">
    <property type="entry name" value="TNF-like"/>
    <property type="match status" value="1"/>
</dbReference>
<feature type="domain" description="THD" evidence="6">
    <location>
        <begin position="156"/>
        <end position="303"/>
    </location>
</feature>
<dbReference type="Proteomes" id="UP001233172">
    <property type="component" value="Unassembled WGS sequence"/>
</dbReference>
<proteinExistence type="inferred from homology"/>
<comment type="caution">
    <text evidence="7">The sequence shown here is derived from an EMBL/GenBank/DDBJ whole genome shotgun (WGS) entry which is preliminary data.</text>
</comment>
<sequence>MASDYENKIPLKLQCEDEDLLGKKDENDHRCKNNKRQYISVIISIFAIIFSITSIVLASVNNSRTAALEDSTRIEVIHNFSCTECHLFPKPEHQYLLNHLTRYRNETTEQCCAQNFSQLSALLTLEILSFEDEELPPVINPDSFSMGDVSMHKKLIASTIVDDNAEYPIFDPLQSYNLKFATDEDNPLLEHNRNVELLASGTKIKQSGLYFVYVSVHFKPDSPEPCKTFDQKTFSVNITKHQDGAIILSAIHTCCDDCIRNQETGFTAGVFQLKENDFLTVDVSGEGLVSYRPQSTFFGLTMLSKTQQPT</sequence>
<evidence type="ECO:0000256" key="4">
    <source>
        <dbReference type="ARBA" id="ARBA00023136"/>
    </source>
</evidence>
<reference evidence="7" key="1">
    <citation type="journal article" date="2023" name="PLoS Negl. Trop. Dis.">
        <title>A genome sequence for Biomphalaria pfeifferi, the major vector snail for the human-infecting parasite Schistosoma mansoni.</title>
        <authorList>
            <person name="Bu L."/>
            <person name="Lu L."/>
            <person name="Laidemitt M.R."/>
            <person name="Zhang S.M."/>
            <person name="Mutuku M."/>
            <person name="Mkoji G."/>
            <person name="Steinauer M."/>
            <person name="Loker E.S."/>
        </authorList>
    </citation>
    <scope>NUCLEOTIDE SEQUENCE</scope>
    <source>
        <strain evidence="7">KasaAsao</strain>
    </source>
</reference>
<dbReference type="EMBL" id="JASAOG010000032">
    <property type="protein sequence ID" value="KAK0061053.1"/>
    <property type="molecule type" value="Genomic_DNA"/>
</dbReference>
<dbReference type="PANTHER" id="PTHR11471">
    <property type="entry name" value="TUMOR NECROSIS FACTOR FAMILY MEMBER"/>
    <property type="match status" value="1"/>
</dbReference>